<dbReference type="GO" id="GO:0046854">
    <property type="term" value="P:phosphatidylinositol phosphate biosynthetic process"/>
    <property type="evidence" value="ECO:0007669"/>
    <property type="project" value="InterPro"/>
</dbReference>
<dbReference type="GO" id="GO:0008934">
    <property type="term" value="F:inositol monophosphate 1-phosphatase activity"/>
    <property type="evidence" value="ECO:0007669"/>
    <property type="project" value="InterPro"/>
</dbReference>
<dbReference type="InterPro" id="IPR020550">
    <property type="entry name" value="Inositol_monophosphatase_CS"/>
</dbReference>
<reference evidence="9 10" key="1">
    <citation type="submission" date="2020-07" db="EMBL/GenBank/DDBJ databases">
        <title>Sequencing the genomes of 1000 actinobacteria strains.</title>
        <authorList>
            <person name="Klenk H.-P."/>
        </authorList>
    </citation>
    <scope>NUCLEOTIDE SEQUENCE [LARGE SCALE GENOMIC DNA]</scope>
    <source>
        <strain evidence="9 10">DSM 26474</strain>
    </source>
</reference>
<keyword evidence="6 7" id="KW-0460">Magnesium</keyword>
<keyword evidence="5 8" id="KW-0378">Hydrolase</keyword>
<name>A0A852SM60_9MICO</name>
<sequence length="296" mass="30608">MTATSPASFAADPAELVAIARDIALEAGELVRRRRSEGVEVAATKSSIADVVTFADRESEDLIRARLAAARPDDGFLGEESAGTPTPGTSGVVWVVDPIDGTVNYLYDIPAYAVSIAAVQVTDGVADPARWTALAGVVVNPVLGEVFTATNGGGAFLSSLQAPDAQPRRLAVNTDVDLARALVGTGFSYSAETRVKQGRFITGLVEKVRDIRRAGSAALDLCSVAAGRLDAYAERGLNPWDHAAAALIAREAGARVGGFGAAAESDVMTLAGSPALLAELEPLLFALHRDAGLPLD</sequence>
<organism evidence="9 10">
    <name type="scientific">Herbiconiux flava</name>
    <dbReference type="NCBI Taxonomy" id="881268"/>
    <lineage>
        <taxon>Bacteria</taxon>
        <taxon>Bacillati</taxon>
        <taxon>Actinomycetota</taxon>
        <taxon>Actinomycetes</taxon>
        <taxon>Micrococcales</taxon>
        <taxon>Microbacteriaceae</taxon>
        <taxon>Herbiconiux</taxon>
    </lineage>
</organism>
<dbReference type="RefSeq" id="WP_179546476.1">
    <property type="nucleotide sequence ID" value="NZ_BSEW01000001.1"/>
</dbReference>
<comment type="caution">
    <text evidence="9">The sequence shown here is derived from an EMBL/GenBank/DDBJ whole genome shotgun (WGS) entry which is preliminary data.</text>
</comment>
<comment type="similarity">
    <text evidence="3 8">Belongs to the inositol monophosphatase superfamily.</text>
</comment>
<evidence type="ECO:0000256" key="5">
    <source>
        <dbReference type="ARBA" id="ARBA00022801"/>
    </source>
</evidence>
<dbReference type="InterPro" id="IPR020583">
    <property type="entry name" value="Inositol_monoP_metal-BS"/>
</dbReference>
<dbReference type="PROSITE" id="PS00629">
    <property type="entry name" value="IMP_1"/>
    <property type="match status" value="1"/>
</dbReference>
<dbReference type="EMBL" id="JACCBM010000001">
    <property type="protein sequence ID" value="NYD69087.1"/>
    <property type="molecule type" value="Genomic_DNA"/>
</dbReference>
<dbReference type="InterPro" id="IPR033942">
    <property type="entry name" value="IMPase"/>
</dbReference>
<evidence type="ECO:0000256" key="3">
    <source>
        <dbReference type="ARBA" id="ARBA00009759"/>
    </source>
</evidence>
<dbReference type="Proteomes" id="UP000549913">
    <property type="component" value="Unassembled WGS sequence"/>
</dbReference>
<evidence type="ECO:0000256" key="6">
    <source>
        <dbReference type="ARBA" id="ARBA00022842"/>
    </source>
</evidence>
<dbReference type="Gene3D" id="3.30.540.10">
    <property type="entry name" value="Fructose-1,6-Bisphosphatase, subunit A, domain 1"/>
    <property type="match status" value="1"/>
</dbReference>
<dbReference type="PANTHER" id="PTHR20854:SF4">
    <property type="entry name" value="INOSITOL-1-MONOPHOSPHATASE-RELATED"/>
    <property type="match status" value="1"/>
</dbReference>
<comment type="catalytic activity">
    <reaction evidence="1 8">
        <text>a myo-inositol phosphate + H2O = myo-inositol + phosphate</text>
        <dbReference type="Rhea" id="RHEA:24056"/>
        <dbReference type="ChEBI" id="CHEBI:15377"/>
        <dbReference type="ChEBI" id="CHEBI:17268"/>
        <dbReference type="ChEBI" id="CHEBI:43474"/>
        <dbReference type="ChEBI" id="CHEBI:84139"/>
        <dbReference type="EC" id="3.1.3.25"/>
    </reaction>
</comment>
<dbReference type="EC" id="3.1.3.25" evidence="8"/>
<dbReference type="CDD" id="cd01639">
    <property type="entry name" value="IMPase"/>
    <property type="match status" value="1"/>
</dbReference>
<evidence type="ECO:0000256" key="2">
    <source>
        <dbReference type="ARBA" id="ARBA00001946"/>
    </source>
</evidence>
<gene>
    <name evidence="9" type="ORF">BJ984_000245</name>
</gene>
<accession>A0A852SM60</accession>
<dbReference type="Pfam" id="PF00459">
    <property type="entry name" value="Inositol_P"/>
    <property type="match status" value="1"/>
</dbReference>
<comment type="cofactor">
    <cofactor evidence="2 7 8">
        <name>Mg(2+)</name>
        <dbReference type="ChEBI" id="CHEBI:18420"/>
    </cofactor>
</comment>
<dbReference type="PRINTS" id="PR00377">
    <property type="entry name" value="IMPHPHTASES"/>
</dbReference>
<dbReference type="Gene3D" id="3.40.190.80">
    <property type="match status" value="1"/>
</dbReference>
<feature type="binding site" evidence="7">
    <location>
        <position position="99"/>
    </location>
    <ligand>
        <name>Mg(2+)</name>
        <dbReference type="ChEBI" id="CHEBI:18420"/>
        <label>1</label>
        <note>catalytic</note>
    </ligand>
</feature>
<dbReference type="SUPFAM" id="SSF56655">
    <property type="entry name" value="Carbohydrate phosphatase"/>
    <property type="match status" value="1"/>
</dbReference>
<dbReference type="InterPro" id="IPR000760">
    <property type="entry name" value="Inositol_monophosphatase-like"/>
</dbReference>
<evidence type="ECO:0000256" key="1">
    <source>
        <dbReference type="ARBA" id="ARBA00001033"/>
    </source>
</evidence>
<evidence type="ECO:0000256" key="4">
    <source>
        <dbReference type="ARBA" id="ARBA00022723"/>
    </source>
</evidence>
<keyword evidence="4 7" id="KW-0479">Metal-binding</keyword>
<evidence type="ECO:0000313" key="9">
    <source>
        <dbReference type="EMBL" id="NYD69087.1"/>
    </source>
</evidence>
<feature type="binding site" evidence="7">
    <location>
        <position position="241"/>
    </location>
    <ligand>
        <name>Mg(2+)</name>
        <dbReference type="ChEBI" id="CHEBI:18420"/>
        <label>1</label>
        <note>catalytic</note>
    </ligand>
</feature>
<proteinExistence type="inferred from homology"/>
<dbReference type="GO" id="GO:0006020">
    <property type="term" value="P:inositol metabolic process"/>
    <property type="evidence" value="ECO:0007669"/>
    <property type="project" value="TreeGrafter"/>
</dbReference>
<feature type="binding site" evidence="7">
    <location>
        <position position="97"/>
    </location>
    <ligand>
        <name>Mg(2+)</name>
        <dbReference type="ChEBI" id="CHEBI:18420"/>
        <label>1</label>
        <note>catalytic</note>
    </ligand>
</feature>
<evidence type="ECO:0000313" key="10">
    <source>
        <dbReference type="Proteomes" id="UP000549913"/>
    </source>
</evidence>
<dbReference type="GO" id="GO:0046872">
    <property type="term" value="F:metal ion binding"/>
    <property type="evidence" value="ECO:0007669"/>
    <property type="project" value="UniProtKB-KW"/>
</dbReference>
<dbReference type="PROSITE" id="PS00630">
    <property type="entry name" value="IMP_2"/>
    <property type="match status" value="1"/>
</dbReference>
<feature type="binding site" evidence="7">
    <location>
        <position position="100"/>
    </location>
    <ligand>
        <name>Mg(2+)</name>
        <dbReference type="ChEBI" id="CHEBI:18420"/>
        <label>1</label>
        <note>catalytic</note>
    </ligand>
</feature>
<dbReference type="AlphaFoldDB" id="A0A852SM60"/>
<protein>
    <recommendedName>
        <fullName evidence="8">Inositol-1-monophosphatase</fullName>
        <ecNumber evidence="8">3.1.3.25</ecNumber>
    </recommendedName>
</protein>
<evidence type="ECO:0000256" key="8">
    <source>
        <dbReference type="RuleBase" id="RU364068"/>
    </source>
</evidence>
<feature type="binding site" evidence="7">
    <location>
        <position position="79"/>
    </location>
    <ligand>
        <name>Mg(2+)</name>
        <dbReference type="ChEBI" id="CHEBI:18420"/>
        <label>1</label>
        <note>catalytic</note>
    </ligand>
</feature>
<keyword evidence="10" id="KW-1185">Reference proteome</keyword>
<dbReference type="GO" id="GO:0007165">
    <property type="term" value="P:signal transduction"/>
    <property type="evidence" value="ECO:0007669"/>
    <property type="project" value="TreeGrafter"/>
</dbReference>
<evidence type="ECO:0000256" key="7">
    <source>
        <dbReference type="PIRSR" id="PIRSR600760-2"/>
    </source>
</evidence>
<dbReference type="PANTHER" id="PTHR20854">
    <property type="entry name" value="INOSITOL MONOPHOSPHATASE"/>
    <property type="match status" value="1"/>
</dbReference>